<dbReference type="SUPFAM" id="SSF54862">
    <property type="entry name" value="4Fe-4S ferredoxins"/>
    <property type="match status" value="1"/>
</dbReference>
<dbReference type="GO" id="GO:0016491">
    <property type="term" value="F:oxidoreductase activity"/>
    <property type="evidence" value="ECO:0007669"/>
    <property type="project" value="UniProtKB-ARBA"/>
</dbReference>
<proteinExistence type="predicted"/>
<dbReference type="KEGG" id="mema:MMAB1_2219"/>
<evidence type="ECO:0000313" key="3">
    <source>
        <dbReference type="Proteomes" id="UP000069850"/>
    </source>
</evidence>
<dbReference type="Pfam" id="PF00037">
    <property type="entry name" value="Fer4"/>
    <property type="match status" value="1"/>
</dbReference>
<gene>
    <name evidence="2" type="ORF">MMAB1_2219</name>
</gene>
<organism evidence="2 3">
    <name type="scientific">Methanoculleus bourgensis</name>
    <dbReference type="NCBI Taxonomy" id="83986"/>
    <lineage>
        <taxon>Archaea</taxon>
        <taxon>Methanobacteriati</taxon>
        <taxon>Methanobacteriota</taxon>
        <taxon>Stenosarchaea group</taxon>
        <taxon>Methanomicrobia</taxon>
        <taxon>Methanomicrobiales</taxon>
        <taxon>Methanomicrobiaceae</taxon>
        <taxon>Methanoculleus</taxon>
    </lineage>
</organism>
<evidence type="ECO:0000313" key="2">
    <source>
        <dbReference type="EMBL" id="CVK33432.1"/>
    </source>
</evidence>
<sequence length="75" mass="8007">MAFALHINMERCTGCNNCVVACPVDALELHTEDPVTKEKIYKVKDGKALSSTLTPSSAPVAAYASRHAPMKSSSL</sequence>
<reference evidence="2 3" key="1">
    <citation type="submission" date="2016-01" db="EMBL/GenBank/DDBJ databases">
        <authorList>
            <person name="Manzoor S."/>
        </authorList>
    </citation>
    <scope>NUCLEOTIDE SEQUENCE [LARGE SCALE GENOMIC DNA]</scope>
    <source>
        <strain evidence="2">Methanoculleus sp MAB1</strain>
    </source>
</reference>
<dbReference type="Gene3D" id="3.30.70.20">
    <property type="match status" value="1"/>
</dbReference>
<name>A0A0X3BMN2_9EURY</name>
<dbReference type="InterPro" id="IPR017900">
    <property type="entry name" value="4Fe4S_Fe_S_CS"/>
</dbReference>
<dbReference type="PROSITE" id="PS51379">
    <property type="entry name" value="4FE4S_FER_2"/>
    <property type="match status" value="1"/>
</dbReference>
<dbReference type="Proteomes" id="UP000069850">
    <property type="component" value="Chromosome 1"/>
</dbReference>
<dbReference type="PROSITE" id="PS00198">
    <property type="entry name" value="4FE4S_FER_1"/>
    <property type="match status" value="1"/>
</dbReference>
<accession>A0A0X3BMN2</accession>
<protein>
    <recommendedName>
        <fullName evidence="1">4Fe-4S ferredoxin-type domain-containing protein</fullName>
    </recommendedName>
</protein>
<feature type="domain" description="4Fe-4S ferredoxin-type" evidence="1">
    <location>
        <begin position="3"/>
        <end position="32"/>
    </location>
</feature>
<dbReference type="InterPro" id="IPR017896">
    <property type="entry name" value="4Fe4S_Fe-S-bd"/>
</dbReference>
<dbReference type="EMBL" id="LT158599">
    <property type="protein sequence ID" value="CVK33432.1"/>
    <property type="molecule type" value="Genomic_DNA"/>
</dbReference>
<dbReference type="AlphaFoldDB" id="A0A0X3BMN2"/>
<evidence type="ECO:0000259" key="1">
    <source>
        <dbReference type="PROSITE" id="PS51379"/>
    </source>
</evidence>